<sequence length="450" mass="48555">MASEDVQIAQHPQIDGLVKAEKKKDSFEVHTFVAPPVEEVQEKSDAGPPDGGLHAWLTVLGASLVAFSTFGTVNAFGAFNDFYRREYLSDDSPTLVSMIGSVQVFILYFCAAFVGPVFDAFGPKYLIPMSGLIASFSLFMLSIVQPHHIYQEFLCQSVLFSVGAAFGFFPSLSVVTHWFAKKSAYALGIVLGCASGGGIVMPIMLNKLIPLIGFGWTIRIIAFIVLISYAVATVTIRSRRPRRPLPPLRRIIDFGAFLDLRFTLFAAGAWLTVISIFIPFFQVGAYGVATHGANPLTPYLLAIMCATSIVGRVLPGHIADKAGRFNTIVVATMISAILVLALWYTSTAERNIVVFAALYGFASGPFFSLLPACVAQISPPERVGARIGMLFATLSFGALAGTPIGGIFIRQTTVANFGHLILYTGCFILAGSFVLLLARLKCNSRLLVIV</sequence>
<dbReference type="SUPFAM" id="SSF103473">
    <property type="entry name" value="MFS general substrate transporter"/>
    <property type="match status" value="1"/>
</dbReference>
<evidence type="ECO:0000313" key="6">
    <source>
        <dbReference type="Proteomes" id="UP000799118"/>
    </source>
</evidence>
<dbReference type="InterPro" id="IPR050327">
    <property type="entry name" value="Proton-linked_MCT"/>
</dbReference>
<feature type="transmembrane region" description="Helical" evidence="3">
    <location>
        <begin position="327"/>
        <end position="346"/>
    </location>
</feature>
<feature type="transmembrane region" description="Helical" evidence="3">
    <location>
        <begin position="125"/>
        <end position="143"/>
    </location>
</feature>
<feature type="transmembrane region" description="Helical" evidence="3">
    <location>
        <begin position="96"/>
        <end position="118"/>
    </location>
</feature>
<comment type="subcellular location">
    <subcellularLocation>
        <location evidence="1">Membrane</location>
        <topology evidence="1">Multi-pass membrane protein</topology>
    </subcellularLocation>
</comment>
<dbReference type="EMBL" id="ML769523">
    <property type="protein sequence ID" value="KAE9395871.1"/>
    <property type="molecule type" value="Genomic_DNA"/>
</dbReference>
<organism evidence="5 6">
    <name type="scientific">Gymnopus androsaceus JB14</name>
    <dbReference type="NCBI Taxonomy" id="1447944"/>
    <lineage>
        <taxon>Eukaryota</taxon>
        <taxon>Fungi</taxon>
        <taxon>Dikarya</taxon>
        <taxon>Basidiomycota</taxon>
        <taxon>Agaricomycotina</taxon>
        <taxon>Agaricomycetes</taxon>
        <taxon>Agaricomycetidae</taxon>
        <taxon>Agaricales</taxon>
        <taxon>Marasmiineae</taxon>
        <taxon>Omphalotaceae</taxon>
        <taxon>Gymnopus</taxon>
    </lineage>
</organism>
<keyword evidence="3" id="KW-0812">Transmembrane</keyword>
<dbReference type="GO" id="GO:0022857">
    <property type="term" value="F:transmembrane transporter activity"/>
    <property type="evidence" value="ECO:0007669"/>
    <property type="project" value="InterPro"/>
</dbReference>
<dbReference type="Pfam" id="PF07690">
    <property type="entry name" value="MFS_1"/>
    <property type="match status" value="1"/>
</dbReference>
<evidence type="ECO:0000256" key="1">
    <source>
        <dbReference type="ARBA" id="ARBA00004141"/>
    </source>
</evidence>
<dbReference type="PANTHER" id="PTHR11360:SF177">
    <property type="entry name" value="RIBOFLAVIN TRANSPORTER MCH5"/>
    <property type="match status" value="1"/>
</dbReference>
<dbReference type="OrthoDB" id="6509908at2759"/>
<dbReference type="InterPro" id="IPR020846">
    <property type="entry name" value="MFS_dom"/>
</dbReference>
<feature type="transmembrane region" description="Helical" evidence="3">
    <location>
        <begin position="420"/>
        <end position="438"/>
    </location>
</feature>
<keyword evidence="6" id="KW-1185">Reference proteome</keyword>
<dbReference type="Gene3D" id="1.20.1250.20">
    <property type="entry name" value="MFS general substrate transporter like domains"/>
    <property type="match status" value="2"/>
</dbReference>
<feature type="transmembrane region" description="Helical" evidence="3">
    <location>
        <begin position="149"/>
        <end position="172"/>
    </location>
</feature>
<protein>
    <submittedName>
        <fullName evidence="5">MFS general substrate transporter</fullName>
    </submittedName>
</protein>
<dbReference type="InterPro" id="IPR036259">
    <property type="entry name" value="MFS_trans_sf"/>
</dbReference>
<feature type="transmembrane region" description="Helical" evidence="3">
    <location>
        <begin position="296"/>
        <end position="315"/>
    </location>
</feature>
<gene>
    <name evidence="5" type="ORF">BT96DRAFT_977774</name>
</gene>
<feature type="transmembrane region" description="Helical" evidence="3">
    <location>
        <begin position="53"/>
        <end position="76"/>
    </location>
</feature>
<evidence type="ECO:0000256" key="2">
    <source>
        <dbReference type="ARBA" id="ARBA00006727"/>
    </source>
</evidence>
<evidence type="ECO:0000256" key="3">
    <source>
        <dbReference type="SAM" id="Phobius"/>
    </source>
</evidence>
<accession>A0A6A4HD25</accession>
<feature type="transmembrane region" description="Helical" evidence="3">
    <location>
        <begin position="184"/>
        <end position="205"/>
    </location>
</feature>
<dbReference type="AlphaFoldDB" id="A0A6A4HD25"/>
<feature type="transmembrane region" description="Helical" evidence="3">
    <location>
        <begin position="387"/>
        <end position="408"/>
    </location>
</feature>
<proteinExistence type="inferred from homology"/>
<keyword evidence="3" id="KW-0472">Membrane</keyword>
<feature type="transmembrane region" description="Helical" evidence="3">
    <location>
        <begin position="211"/>
        <end position="236"/>
    </location>
</feature>
<dbReference type="InterPro" id="IPR011701">
    <property type="entry name" value="MFS"/>
</dbReference>
<comment type="similarity">
    <text evidence="2">Belongs to the major facilitator superfamily. Monocarboxylate porter (TC 2.A.1.13) family.</text>
</comment>
<evidence type="ECO:0000259" key="4">
    <source>
        <dbReference type="PROSITE" id="PS50850"/>
    </source>
</evidence>
<dbReference type="GO" id="GO:0016020">
    <property type="term" value="C:membrane"/>
    <property type="evidence" value="ECO:0007669"/>
    <property type="project" value="UniProtKB-SubCell"/>
</dbReference>
<name>A0A6A4HD25_9AGAR</name>
<feature type="transmembrane region" description="Helical" evidence="3">
    <location>
        <begin position="352"/>
        <end position="375"/>
    </location>
</feature>
<evidence type="ECO:0000313" key="5">
    <source>
        <dbReference type="EMBL" id="KAE9395871.1"/>
    </source>
</evidence>
<keyword evidence="3" id="KW-1133">Transmembrane helix</keyword>
<reference evidence="5" key="1">
    <citation type="journal article" date="2019" name="Environ. Microbiol.">
        <title>Fungal ecological strategies reflected in gene transcription - a case study of two litter decomposers.</title>
        <authorList>
            <person name="Barbi F."/>
            <person name="Kohler A."/>
            <person name="Barry K."/>
            <person name="Baskaran P."/>
            <person name="Daum C."/>
            <person name="Fauchery L."/>
            <person name="Ihrmark K."/>
            <person name="Kuo A."/>
            <person name="LaButti K."/>
            <person name="Lipzen A."/>
            <person name="Morin E."/>
            <person name="Grigoriev I.V."/>
            <person name="Henrissat B."/>
            <person name="Lindahl B."/>
            <person name="Martin F."/>
        </authorList>
    </citation>
    <scope>NUCLEOTIDE SEQUENCE</scope>
    <source>
        <strain evidence="5">JB14</strain>
    </source>
</reference>
<feature type="transmembrane region" description="Helical" evidence="3">
    <location>
        <begin position="257"/>
        <end position="281"/>
    </location>
</feature>
<dbReference type="PROSITE" id="PS50850">
    <property type="entry name" value="MFS"/>
    <property type="match status" value="1"/>
</dbReference>
<dbReference type="PANTHER" id="PTHR11360">
    <property type="entry name" value="MONOCARBOXYLATE TRANSPORTER"/>
    <property type="match status" value="1"/>
</dbReference>
<dbReference type="Proteomes" id="UP000799118">
    <property type="component" value="Unassembled WGS sequence"/>
</dbReference>
<feature type="domain" description="Major facilitator superfamily (MFS) profile" evidence="4">
    <location>
        <begin position="256"/>
        <end position="450"/>
    </location>
</feature>